<accession>L7LV14</accession>
<dbReference type="AlphaFoldDB" id="L7LV14"/>
<feature type="transmembrane region" description="Helical" evidence="1">
    <location>
        <begin position="7"/>
        <end position="24"/>
    </location>
</feature>
<keyword evidence="1" id="KW-0812">Transmembrane</keyword>
<evidence type="ECO:0000256" key="1">
    <source>
        <dbReference type="SAM" id="Phobius"/>
    </source>
</evidence>
<evidence type="ECO:0000313" key="2">
    <source>
        <dbReference type="EMBL" id="JAA55635.1"/>
    </source>
</evidence>
<sequence>MVGSSENCALIFILVHFVCILSVRLLQEMLKTFERGLFICLFRCTVAYVDVVMLSLLLLQELSVSSRSCRNNLQWGGIEKVGEVSFL</sequence>
<keyword evidence="1" id="KW-0472">Membrane</keyword>
<organism evidence="2">
    <name type="scientific">Rhipicephalus pulchellus</name>
    <name type="common">Yellow backed tick</name>
    <name type="synonym">Dermacentor pulchellus</name>
    <dbReference type="NCBI Taxonomy" id="72859"/>
    <lineage>
        <taxon>Eukaryota</taxon>
        <taxon>Metazoa</taxon>
        <taxon>Ecdysozoa</taxon>
        <taxon>Arthropoda</taxon>
        <taxon>Chelicerata</taxon>
        <taxon>Arachnida</taxon>
        <taxon>Acari</taxon>
        <taxon>Parasitiformes</taxon>
        <taxon>Ixodida</taxon>
        <taxon>Ixodoidea</taxon>
        <taxon>Ixodidae</taxon>
        <taxon>Rhipicephalinae</taxon>
        <taxon>Rhipicephalus</taxon>
        <taxon>Rhipicephalus</taxon>
    </lineage>
</organism>
<reference evidence="2" key="2">
    <citation type="journal article" date="2015" name="J. Proteomics">
        <title>Sexual differences in the sialomes of the zebra tick, Rhipicephalus pulchellus.</title>
        <authorList>
            <person name="Tan A.W."/>
            <person name="Francischetti I.M."/>
            <person name="Slovak M."/>
            <person name="Kini R.M."/>
            <person name="Ribeiro J.M."/>
        </authorList>
    </citation>
    <scope>NUCLEOTIDE SEQUENCE</scope>
    <source>
        <tissue evidence="2">Salivary gland</tissue>
    </source>
</reference>
<reference evidence="2" key="1">
    <citation type="submission" date="2012-11" db="EMBL/GenBank/DDBJ databases">
        <authorList>
            <person name="Lucero-Rivera Y.E."/>
            <person name="Tovar-Ramirez D."/>
        </authorList>
    </citation>
    <scope>NUCLEOTIDE SEQUENCE</scope>
    <source>
        <tissue evidence="2">Salivary gland</tissue>
    </source>
</reference>
<feature type="transmembrane region" description="Helical" evidence="1">
    <location>
        <begin position="36"/>
        <end position="59"/>
    </location>
</feature>
<protein>
    <submittedName>
        <fullName evidence="2">Uncharacterized protein</fullName>
    </submittedName>
</protein>
<keyword evidence="1" id="KW-1133">Transmembrane helix</keyword>
<name>L7LV14_RHIPC</name>
<dbReference type="EMBL" id="GACK01009399">
    <property type="protein sequence ID" value="JAA55635.1"/>
    <property type="molecule type" value="mRNA"/>
</dbReference>
<proteinExistence type="evidence at transcript level"/>